<dbReference type="OrthoDB" id="692472at2759"/>
<dbReference type="AlphaFoldDB" id="A0A6G1DV67"/>
<gene>
    <name evidence="1" type="ORF">E2562_005919</name>
</gene>
<keyword evidence="2" id="KW-1185">Reference proteome</keyword>
<dbReference type="Proteomes" id="UP000479710">
    <property type="component" value="Unassembled WGS sequence"/>
</dbReference>
<sequence>MDILLSALASDVASRIISFLVAKYRKQTTMDKMITLQQLLLRARTIIEEADGRYISNQGMLLQLRQLRIVMYEGHHVLNTFKRHTEKFFLSLAIDKLEKGRWWSMY</sequence>
<name>A0A6G1DV67_9ORYZ</name>
<protein>
    <submittedName>
        <fullName evidence="1">Uncharacterized protein</fullName>
    </submittedName>
</protein>
<dbReference type="PANTHER" id="PTHR33377:SF94">
    <property type="entry name" value="OS01G0582300 PROTEIN"/>
    <property type="match status" value="1"/>
</dbReference>
<dbReference type="EMBL" id="SPHZ02000005">
    <property type="protein sequence ID" value="KAF0916316.1"/>
    <property type="molecule type" value="Genomic_DNA"/>
</dbReference>
<evidence type="ECO:0000313" key="2">
    <source>
        <dbReference type="Proteomes" id="UP000479710"/>
    </source>
</evidence>
<dbReference type="PANTHER" id="PTHR33377">
    <property type="entry name" value="OS10G0134700 PROTEIN-RELATED"/>
    <property type="match status" value="1"/>
</dbReference>
<organism evidence="1 2">
    <name type="scientific">Oryza meyeriana var. granulata</name>
    <dbReference type="NCBI Taxonomy" id="110450"/>
    <lineage>
        <taxon>Eukaryota</taxon>
        <taxon>Viridiplantae</taxon>
        <taxon>Streptophyta</taxon>
        <taxon>Embryophyta</taxon>
        <taxon>Tracheophyta</taxon>
        <taxon>Spermatophyta</taxon>
        <taxon>Magnoliopsida</taxon>
        <taxon>Liliopsida</taxon>
        <taxon>Poales</taxon>
        <taxon>Poaceae</taxon>
        <taxon>BOP clade</taxon>
        <taxon>Oryzoideae</taxon>
        <taxon>Oryzeae</taxon>
        <taxon>Oryzinae</taxon>
        <taxon>Oryza</taxon>
        <taxon>Oryza meyeriana</taxon>
    </lineage>
</organism>
<accession>A0A6G1DV67</accession>
<evidence type="ECO:0000313" key="1">
    <source>
        <dbReference type="EMBL" id="KAF0916316.1"/>
    </source>
</evidence>
<comment type="caution">
    <text evidence="1">The sequence shown here is derived from an EMBL/GenBank/DDBJ whole genome shotgun (WGS) entry which is preliminary data.</text>
</comment>
<proteinExistence type="predicted"/>
<reference evidence="1 2" key="1">
    <citation type="submission" date="2019-11" db="EMBL/GenBank/DDBJ databases">
        <title>Whole genome sequence of Oryza granulata.</title>
        <authorList>
            <person name="Li W."/>
        </authorList>
    </citation>
    <scope>NUCLEOTIDE SEQUENCE [LARGE SCALE GENOMIC DNA]</scope>
    <source>
        <strain evidence="2">cv. Menghai</strain>
        <tissue evidence="1">Leaf</tissue>
    </source>
</reference>